<reference evidence="1 2" key="1">
    <citation type="journal article" date="2018" name="Cell">
        <title>The Chara Genome: Secondary Complexity and Implications for Plant Terrestrialization.</title>
        <authorList>
            <person name="Nishiyama T."/>
            <person name="Sakayama H."/>
            <person name="Vries J.D."/>
            <person name="Buschmann H."/>
            <person name="Saint-Marcoux D."/>
            <person name="Ullrich K.K."/>
            <person name="Haas F.B."/>
            <person name="Vanderstraeten L."/>
            <person name="Becker D."/>
            <person name="Lang D."/>
            <person name="Vosolsobe S."/>
            <person name="Rombauts S."/>
            <person name="Wilhelmsson P.K.I."/>
            <person name="Janitza P."/>
            <person name="Kern R."/>
            <person name="Heyl A."/>
            <person name="Rumpler F."/>
            <person name="Villalobos L.I.A.C."/>
            <person name="Clay J.M."/>
            <person name="Skokan R."/>
            <person name="Toyoda A."/>
            <person name="Suzuki Y."/>
            <person name="Kagoshima H."/>
            <person name="Schijlen E."/>
            <person name="Tajeshwar N."/>
            <person name="Catarino B."/>
            <person name="Hetherington A.J."/>
            <person name="Saltykova A."/>
            <person name="Bonnot C."/>
            <person name="Breuninger H."/>
            <person name="Symeonidi A."/>
            <person name="Radhakrishnan G.V."/>
            <person name="Van Nieuwerburgh F."/>
            <person name="Deforce D."/>
            <person name="Chang C."/>
            <person name="Karol K.G."/>
            <person name="Hedrich R."/>
            <person name="Ulvskov P."/>
            <person name="Glockner G."/>
            <person name="Delwiche C.F."/>
            <person name="Petrasek J."/>
            <person name="Van de Peer Y."/>
            <person name="Friml J."/>
            <person name="Beilby M."/>
            <person name="Dolan L."/>
            <person name="Kohara Y."/>
            <person name="Sugano S."/>
            <person name="Fujiyama A."/>
            <person name="Delaux P.-M."/>
            <person name="Quint M."/>
            <person name="TheiBen G."/>
            <person name="Hagemann M."/>
            <person name="Harholt J."/>
            <person name="Dunand C."/>
            <person name="Zachgo S."/>
            <person name="Langdale J."/>
            <person name="Maumus F."/>
            <person name="Straeten D.V.D."/>
            <person name="Gould S.B."/>
            <person name="Rensing S.A."/>
        </authorList>
    </citation>
    <scope>NUCLEOTIDE SEQUENCE [LARGE SCALE GENOMIC DNA]</scope>
    <source>
        <strain evidence="1 2">S276</strain>
    </source>
</reference>
<dbReference type="AlphaFoldDB" id="A0A388KKT6"/>
<dbReference type="Gramene" id="GBG70664">
    <property type="protein sequence ID" value="GBG70664"/>
    <property type="gene ID" value="CBR_g7965"/>
</dbReference>
<dbReference type="Proteomes" id="UP000265515">
    <property type="component" value="Unassembled WGS sequence"/>
</dbReference>
<protein>
    <submittedName>
        <fullName evidence="1">Uncharacterized protein</fullName>
    </submittedName>
</protein>
<evidence type="ECO:0000313" key="1">
    <source>
        <dbReference type="EMBL" id="GBG70664.1"/>
    </source>
</evidence>
<organism evidence="1 2">
    <name type="scientific">Chara braunii</name>
    <name type="common">Braun's stonewort</name>
    <dbReference type="NCBI Taxonomy" id="69332"/>
    <lineage>
        <taxon>Eukaryota</taxon>
        <taxon>Viridiplantae</taxon>
        <taxon>Streptophyta</taxon>
        <taxon>Charophyceae</taxon>
        <taxon>Charales</taxon>
        <taxon>Characeae</taxon>
        <taxon>Chara</taxon>
    </lineage>
</organism>
<name>A0A388KKT6_CHABU</name>
<proteinExistence type="predicted"/>
<gene>
    <name evidence="1" type="ORF">CBR_g7965</name>
</gene>
<sequence length="651" mass="74679">MGKFVSLLLNVSWDSWDIGPVVYVLTSPWTRAQYMGSSPRGIYIRWAEHIRTVKVKGLGVCPRLYRWLQMIGIGQYLSVPLVNGVTSVQSAELVIVKNFSPILNYRRSMRQHARNSRPGRIKRRGKRISDTDVGLVKVRVIGGQWSDSVLSLLRQAVLLNKMKLFIEFSAGNLWPDGWPLLRRCFGVTLVKLGSLRVPLKDAKSMLQKGGVWELGPILFTTNRRAIHKGQLKLHLLQPWRRRLLRFEPVSLFVRWFKGSREFFGKQTRAVPKGILARAIKCRTGIDVRHGLVVKLRYDHRVDSTKVHAVVLRMLSRSTLPQAVAGLLKRKIRFVWRKNVPVSGYFRTVQKLGKMSDDWVCSCHLEPGWEHSGLHVMTRIGGIPGIHDLLRNSRNVSRVLPKHGFLELGKQIVRIASNLRSSYVVEKRELEGCWNLRLVVEDDYYLTFLNQWFLRLKPFLCIPIDRNTADTLVVCLVLYRHYLHMSFTWNSSFRAVSCGEDEVLFQMREVFLDLNLLMLGKWDAGGRFGEAYVLPKHKDLSRWRPISPTCAEPTKLASSRVATALNALLFALPANTGFNLKAVMHFLPGILAMDRDFRQRYYHDLVTASFDVKDMFVSLPHAEVIRAIDEITAYYDNKGWKGVQVAKRGKKA</sequence>
<comment type="caution">
    <text evidence="1">The sequence shown here is derived from an EMBL/GenBank/DDBJ whole genome shotgun (WGS) entry which is preliminary data.</text>
</comment>
<evidence type="ECO:0000313" key="2">
    <source>
        <dbReference type="Proteomes" id="UP000265515"/>
    </source>
</evidence>
<dbReference type="EMBL" id="BFEA01000134">
    <property type="protein sequence ID" value="GBG70664.1"/>
    <property type="molecule type" value="Genomic_DNA"/>
</dbReference>
<accession>A0A388KKT6</accession>
<keyword evidence="2" id="KW-1185">Reference proteome</keyword>